<proteinExistence type="predicted"/>
<name>A0ACD3Z7X1_FUSSC</name>
<gene>
    <name evidence="1" type="ORF">LCI18_008289</name>
</gene>
<reference evidence="1" key="1">
    <citation type="submission" date="2021-11" db="EMBL/GenBank/DDBJ databases">
        <title>Fusarium solani-melongenae Genome sequencing and assembly.</title>
        <authorList>
            <person name="Xie S."/>
            <person name="Huang L."/>
            <person name="Zhang X."/>
        </authorList>
    </citation>
    <scope>NUCLEOTIDE SEQUENCE</scope>
    <source>
        <strain evidence="1">CRI 24-3</strain>
    </source>
</reference>
<sequence>MIHHKEPKEKCDIPRSRLIAADRIGMQRGVRLICEPLGELTNTEDPYFATFSFYLVERVSFNSQLPSLVLSDIAEHFPKLAIVNFSLRILHKPTRADYLYRKDPERPNPKFSLFAITYLPYIHPRSSLAIASEAMATLRKPLSDVLPPLILGTATFNHQYHPDPAHMPYTDIVGRALAHNILGFDTSPYYGPSEILLGDALRKLTPPPPREGYFLITKAGRIASDEFDYSPAWIRYSVCRSLERLGTPYLDLVYTHDVEFVSPEEVLGAVMELRRLRDQGLIRYVGISGYPVDTLASLAEMILRETGEPLDAVLSYGHFCVQNSQLGEKALLERFKDAGVECLLNASMLNMGLLTTRGVDNSPMATWHPAPGELRQLCSNLSVIAQQEGEHLEEVAIRWALENWARVGSPFGTKLNPGSSGRLGVSVMGVSSVDELEETWNLWSSVVGLTGDEETQRKDKIAGIVKDKMWPTLGRWKDFEWESGGPKFVNARIEMGVVPRDGTAERWRLIPSVLDTPKI</sequence>
<dbReference type="Proteomes" id="UP000830768">
    <property type="component" value="Chromosome 6"/>
</dbReference>
<evidence type="ECO:0000313" key="2">
    <source>
        <dbReference type="Proteomes" id="UP000830768"/>
    </source>
</evidence>
<organism evidence="1 2">
    <name type="scientific">Fusarium solani subsp. cucurbitae</name>
    <name type="common">Neocosmosporum cucurbitae</name>
    <dbReference type="NCBI Taxonomy" id="2747967"/>
    <lineage>
        <taxon>Eukaryota</taxon>
        <taxon>Fungi</taxon>
        <taxon>Dikarya</taxon>
        <taxon>Ascomycota</taxon>
        <taxon>Pezizomycotina</taxon>
        <taxon>Sordariomycetes</taxon>
        <taxon>Hypocreomycetidae</taxon>
        <taxon>Hypocreales</taxon>
        <taxon>Nectriaceae</taxon>
        <taxon>Fusarium</taxon>
        <taxon>Fusarium solani species complex</taxon>
    </lineage>
</organism>
<evidence type="ECO:0000313" key="1">
    <source>
        <dbReference type="EMBL" id="UPK97354.1"/>
    </source>
</evidence>
<dbReference type="EMBL" id="CP090035">
    <property type="protein sequence ID" value="UPK97354.1"/>
    <property type="molecule type" value="Genomic_DNA"/>
</dbReference>
<keyword evidence="2" id="KW-1185">Reference proteome</keyword>
<protein>
    <submittedName>
        <fullName evidence="1">Uncharacterized protein</fullName>
    </submittedName>
</protein>
<accession>A0ACD3Z7X1</accession>